<name>A0A4S4LS83_9AGAM</name>
<dbReference type="GO" id="GO:0005078">
    <property type="term" value="F:MAP-kinase scaffold activity"/>
    <property type="evidence" value="ECO:0007669"/>
    <property type="project" value="TreeGrafter"/>
</dbReference>
<dbReference type="OrthoDB" id="5588096at2759"/>
<dbReference type="PANTHER" id="PTHR21601:SF0">
    <property type="entry name" value="PROTEIN SPA2-RELATED"/>
    <property type="match status" value="1"/>
</dbReference>
<protein>
    <recommendedName>
        <fullName evidence="1">GIT Spa2 homology (SHD) domain-containing protein</fullName>
    </recommendedName>
</protein>
<dbReference type="AlphaFoldDB" id="A0A4S4LS83"/>
<feature type="domain" description="GIT Spa2 homology (SHD)" evidence="1">
    <location>
        <begin position="60"/>
        <end position="90"/>
    </location>
</feature>
<comment type="caution">
    <text evidence="2">The sequence shown here is derived from an EMBL/GenBank/DDBJ whole genome shotgun (WGS) entry which is preliminary data.</text>
</comment>
<evidence type="ECO:0000313" key="3">
    <source>
        <dbReference type="Proteomes" id="UP000310158"/>
    </source>
</evidence>
<accession>A0A4S4LS83</accession>
<gene>
    <name evidence="2" type="ORF">EW146_g5385</name>
</gene>
<dbReference type="Pfam" id="PF08518">
    <property type="entry name" value="GIT_SHD"/>
    <property type="match status" value="2"/>
</dbReference>
<evidence type="ECO:0000259" key="1">
    <source>
        <dbReference type="SMART" id="SM00555"/>
    </source>
</evidence>
<dbReference type="EMBL" id="SGPL01000234">
    <property type="protein sequence ID" value="THH15015.1"/>
    <property type="molecule type" value="Genomic_DNA"/>
</dbReference>
<dbReference type="PANTHER" id="PTHR21601">
    <property type="entry name" value="SPA2 PROTEIN"/>
    <property type="match status" value="1"/>
</dbReference>
<dbReference type="GO" id="GO:1902716">
    <property type="term" value="C:cell cortex of growing cell tip"/>
    <property type="evidence" value="ECO:0007669"/>
    <property type="project" value="TreeGrafter"/>
</dbReference>
<evidence type="ECO:0000313" key="2">
    <source>
        <dbReference type="EMBL" id="THH15015.1"/>
    </source>
</evidence>
<dbReference type="InterPro" id="IPR039892">
    <property type="entry name" value="Spa2/Sph1"/>
</dbReference>
<reference evidence="2 3" key="1">
    <citation type="submission" date="2019-02" db="EMBL/GenBank/DDBJ databases">
        <title>Genome sequencing of the rare red list fungi Bondarzewia mesenterica.</title>
        <authorList>
            <person name="Buettner E."/>
            <person name="Kellner H."/>
        </authorList>
    </citation>
    <scope>NUCLEOTIDE SEQUENCE [LARGE SCALE GENOMIC DNA]</scope>
    <source>
        <strain evidence="2 3">DSM 108281</strain>
    </source>
</reference>
<dbReference type="InterPro" id="IPR013724">
    <property type="entry name" value="GIT_SHD"/>
</dbReference>
<sequence>MDYRTEYAYRPINDPAPVDPIARTHFEELSRYLAFILATGGLTRSVPTPFPEPAGCRIPARQALIRLTRQQFQELSTDVYDELARRKNDSDTRKAPVPFLPVRDDFHLDRNRARQNLATVSTARFKDLSVDVYYELARRYPELKEEASYSSMAFPASMYGEMYDEDSPEVLISCVLPFANFFC</sequence>
<dbReference type="GO" id="GO:0005826">
    <property type="term" value="C:actomyosin contractile ring"/>
    <property type="evidence" value="ECO:0007669"/>
    <property type="project" value="TreeGrafter"/>
</dbReference>
<dbReference type="Proteomes" id="UP000310158">
    <property type="component" value="Unassembled WGS sequence"/>
</dbReference>
<organism evidence="2 3">
    <name type="scientific">Bondarzewia mesenterica</name>
    <dbReference type="NCBI Taxonomy" id="1095465"/>
    <lineage>
        <taxon>Eukaryota</taxon>
        <taxon>Fungi</taxon>
        <taxon>Dikarya</taxon>
        <taxon>Basidiomycota</taxon>
        <taxon>Agaricomycotina</taxon>
        <taxon>Agaricomycetes</taxon>
        <taxon>Russulales</taxon>
        <taxon>Bondarzewiaceae</taxon>
        <taxon>Bondarzewia</taxon>
    </lineage>
</organism>
<dbReference type="SMART" id="SM00555">
    <property type="entry name" value="GIT"/>
    <property type="match status" value="2"/>
</dbReference>
<keyword evidence="3" id="KW-1185">Reference proteome</keyword>
<proteinExistence type="predicted"/>
<feature type="domain" description="GIT Spa2 homology (SHD)" evidence="1">
    <location>
        <begin position="113"/>
        <end position="143"/>
    </location>
</feature>